<evidence type="ECO:0000256" key="1">
    <source>
        <dbReference type="ARBA" id="ARBA00008918"/>
    </source>
</evidence>
<sequence length="159" mass="18611">MHTYEVTHRVGHSARNMFDLVADIEKYPGYLPLCEDLKIVSTEERNDKRVLIAKMQVGYKLIRESFTTEVVLDPADRLILVEYLDGPFSFLENRWRFMPLTDTSCDIHFFIRYSFRSRMLERMMGGLFAKAVRKYSEAFEERANQIYGPPSMKPRAIGA</sequence>
<dbReference type="PANTHER" id="PTHR12901:SF10">
    <property type="entry name" value="COENZYME Q-BINDING PROTEIN COQ10, MITOCHONDRIAL"/>
    <property type="match status" value="1"/>
</dbReference>
<dbReference type="InterPro" id="IPR005031">
    <property type="entry name" value="COQ10_START"/>
</dbReference>
<dbReference type="AlphaFoldDB" id="A0A1E2S285"/>
<dbReference type="CDD" id="cd07813">
    <property type="entry name" value="COQ10p_like"/>
    <property type="match status" value="1"/>
</dbReference>
<dbReference type="Proteomes" id="UP000095087">
    <property type="component" value="Unassembled WGS sequence"/>
</dbReference>
<proteinExistence type="inferred from homology"/>
<dbReference type="SUPFAM" id="SSF55961">
    <property type="entry name" value="Bet v1-like"/>
    <property type="match status" value="1"/>
</dbReference>
<evidence type="ECO:0000313" key="4">
    <source>
        <dbReference type="Proteomes" id="UP000095087"/>
    </source>
</evidence>
<dbReference type="Gene3D" id="3.30.530.20">
    <property type="match status" value="1"/>
</dbReference>
<feature type="domain" description="Coenzyme Q-binding protein COQ10 START" evidence="2">
    <location>
        <begin position="10"/>
        <end position="140"/>
    </location>
</feature>
<dbReference type="STRING" id="1177755.A7A08_00268"/>
<keyword evidence="4" id="KW-1185">Reference proteome</keyword>
<dbReference type="Pfam" id="PF03364">
    <property type="entry name" value="Polyketide_cyc"/>
    <property type="match status" value="1"/>
</dbReference>
<evidence type="ECO:0000259" key="2">
    <source>
        <dbReference type="Pfam" id="PF03364"/>
    </source>
</evidence>
<gene>
    <name evidence="3" type="ORF">A7A08_00268</name>
</gene>
<dbReference type="EMBL" id="MASI01000001">
    <property type="protein sequence ID" value="ODA68445.1"/>
    <property type="molecule type" value="Genomic_DNA"/>
</dbReference>
<dbReference type="RefSeq" id="WP_069093748.1">
    <property type="nucleotide sequence ID" value="NZ_MASI01000001.1"/>
</dbReference>
<dbReference type="GO" id="GO:0048039">
    <property type="term" value="F:ubiquinone binding"/>
    <property type="evidence" value="ECO:0007669"/>
    <property type="project" value="InterPro"/>
</dbReference>
<comment type="similarity">
    <text evidence="1">Belongs to the ribosome association toxin RatA family.</text>
</comment>
<comment type="caution">
    <text evidence="3">The sequence shown here is derived from an EMBL/GenBank/DDBJ whole genome shotgun (WGS) entry which is preliminary data.</text>
</comment>
<dbReference type="InterPro" id="IPR023393">
    <property type="entry name" value="START-like_dom_sf"/>
</dbReference>
<evidence type="ECO:0000313" key="3">
    <source>
        <dbReference type="EMBL" id="ODA68445.1"/>
    </source>
</evidence>
<organism evidence="3 4">
    <name type="scientific">Methyloligella halotolerans</name>
    <dbReference type="NCBI Taxonomy" id="1177755"/>
    <lineage>
        <taxon>Bacteria</taxon>
        <taxon>Pseudomonadati</taxon>
        <taxon>Pseudomonadota</taxon>
        <taxon>Alphaproteobacteria</taxon>
        <taxon>Hyphomicrobiales</taxon>
        <taxon>Hyphomicrobiaceae</taxon>
        <taxon>Methyloligella</taxon>
    </lineage>
</organism>
<protein>
    <submittedName>
        <fullName evidence="3">Ribosome association toxin RatA</fullName>
    </submittedName>
</protein>
<reference evidence="3 4" key="1">
    <citation type="submission" date="2016-07" db="EMBL/GenBank/DDBJ databases">
        <title>Draft genome sequence of Methyloligella halotolerans C2T (VKM B-2706T=CCUG 61687T=DSM 25045T), a halotolerant polyhydroxybutyrate accumulating methylotroph.</title>
        <authorList>
            <person name="Vasilenko O.V."/>
            <person name="Doronina N.V."/>
            <person name="Poroshina M.N."/>
            <person name="Tarlachkov S.V."/>
            <person name="Trotsenko Y.A."/>
        </authorList>
    </citation>
    <scope>NUCLEOTIDE SEQUENCE [LARGE SCALE GENOMIC DNA]</scope>
    <source>
        <strain evidence="3 4">VKM B-2706</strain>
    </source>
</reference>
<dbReference type="GO" id="GO:0045333">
    <property type="term" value="P:cellular respiration"/>
    <property type="evidence" value="ECO:0007669"/>
    <property type="project" value="InterPro"/>
</dbReference>
<name>A0A1E2S285_9HYPH</name>
<accession>A0A1E2S285</accession>
<dbReference type="InterPro" id="IPR044996">
    <property type="entry name" value="COQ10-like"/>
</dbReference>
<dbReference type="OrthoDB" id="9804759at2"/>
<dbReference type="PANTHER" id="PTHR12901">
    <property type="entry name" value="SPERM PROTEIN HOMOLOG"/>
    <property type="match status" value="1"/>
</dbReference>
<dbReference type="PATRIC" id="fig|1177755.3.peg.265"/>